<feature type="chain" id="PRO_5046131271" evidence="1">
    <location>
        <begin position="23"/>
        <end position="201"/>
    </location>
</feature>
<organism evidence="3 4">
    <name type="scientific">Azospira oryzae</name>
    <dbReference type="NCBI Taxonomy" id="146939"/>
    <lineage>
        <taxon>Bacteria</taxon>
        <taxon>Pseudomonadati</taxon>
        <taxon>Pseudomonadota</taxon>
        <taxon>Betaproteobacteria</taxon>
        <taxon>Rhodocyclales</taxon>
        <taxon>Rhodocyclaceae</taxon>
        <taxon>Azospira</taxon>
    </lineage>
</organism>
<dbReference type="Gene3D" id="3.40.50.10610">
    <property type="entry name" value="ABC-type transport auxiliary lipoprotein component"/>
    <property type="match status" value="1"/>
</dbReference>
<proteinExistence type="predicted"/>
<evidence type="ECO:0000313" key="3">
    <source>
        <dbReference type="EMBL" id="RZT90047.1"/>
    </source>
</evidence>
<dbReference type="EMBL" id="SHKM01000001">
    <property type="protein sequence ID" value="RZT90047.1"/>
    <property type="molecule type" value="Genomic_DNA"/>
</dbReference>
<evidence type="ECO:0000259" key="2">
    <source>
        <dbReference type="Pfam" id="PF03886"/>
    </source>
</evidence>
<accession>A0ABY0IR44</accession>
<dbReference type="InterPro" id="IPR005586">
    <property type="entry name" value="ABC_trans_aux"/>
</dbReference>
<keyword evidence="1" id="KW-0732">Signal</keyword>
<gene>
    <name evidence="3" type="ORF">EV678_0858</name>
</gene>
<reference evidence="3 4" key="1">
    <citation type="submission" date="2019-02" db="EMBL/GenBank/DDBJ databases">
        <title>Genomic Encyclopedia of Type Strains, Phase IV (KMG-IV): sequencing the most valuable type-strain genomes for metagenomic binning, comparative biology and taxonomic classification.</title>
        <authorList>
            <person name="Goeker M."/>
        </authorList>
    </citation>
    <scope>NUCLEOTIDE SEQUENCE [LARGE SCALE GENOMIC DNA]</scope>
    <source>
        <strain evidence="3 4">DSM 21223</strain>
    </source>
</reference>
<dbReference type="Proteomes" id="UP000292136">
    <property type="component" value="Unassembled WGS sequence"/>
</dbReference>
<evidence type="ECO:0000256" key="1">
    <source>
        <dbReference type="SAM" id="SignalP"/>
    </source>
</evidence>
<feature type="signal peptide" evidence="1">
    <location>
        <begin position="1"/>
        <end position="22"/>
    </location>
</feature>
<sequence length="201" mass="21460">MTFATTGRLAACSLLLTLAACAGGRGAPPAATYDFGPRPAEAGVDGAASAVARPVSLELRLVPWLDTPAVNYRLAYDDASRLMAYSQSRWAAPAGQLLNLRLRQQLGGGNGGCALRLEVDEFTQVFDSPTQSRGVLQGRMTLFDKQRKLIFERPFSVEKPAPSPDARGGVVALSLAADAFGQEIGRRLADLEREARLAPCR</sequence>
<dbReference type="SUPFAM" id="SSF159594">
    <property type="entry name" value="XCC0632-like"/>
    <property type="match status" value="1"/>
</dbReference>
<dbReference type="Pfam" id="PF03886">
    <property type="entry name" value="ABC_trans_aux"/>
    <property type="match status" value="1"/>
</dbReference>
<evidence type="ECO:0000313" key="4">
    <source>
        <dbReference type="Proteomes" id="UP000292136"/>
    </source>
</evidence>
<name>A0ABY0IR44_9RHOO</name>
<comment type="caution">
    <text evidence="3">The sequence shown here is derived from an EMBL/GenBank/DDBJ whole genome shotgun (WGS) entry which is preliminary data.</text>
</comment>
<dbReference type="RefSeq" id="WP_130458618.1">
    <property type="nucleotide sequence ID" value="NZ_SHKM01000001.1"/>
</dbReference>
<keyword evidence="4" id="KW-1185">Reference proteome</keyword>
<protein>
    <submittedName>
        <fullName evidence="3">Cholesterol transport system auxiliary component</fullName>
    </submittedName>
</protein>
<feature type="domain" description="ABC-type transport auxiliary lipoprotein component" evidence="2">
    <location>
        <begin position="63"/>
        <end position="184"/>
    </location>
</feature>